<organism evidence="1">
    <name type="scientific">Tanacetum cinerariifolium</name>
    <name type="common">Dalmatian daisy</name>
    <name type="synonym">Chrysanthemum cinerariifolium</name>
    <dbReference type="NCBI Taxonomy" id="118510"/>
    <lineage>
        <taxon>Eukaryota</taxon>
        <taxon>Viridiplantae</taxon>
        <taxon>Streptophyta</taxon>
        <taxon>Embryophyta</taxon>
        <taxon>Tracheophyta</taxon>
        <taxon>Spermatophyta</taxon>
        <taxon>Magnoliopsida</taxon>
        <taxon>eudicotyledons</taxon>
        <taxon>Gunneridae</taxon>
        <taxon>Pentapetalae</taxon>
        <taxon>asterids</taxon>
        <taxon>campanulids</taxon>
        <taxon>Asterales</taxon>
        <taxon>Asteraceae</taxon>
        <taxon>Asteroideae</taxon>
        <taxon>Anthemideae</taxon>
        <taxon>Anthemidinae</taxon>
        <taxon>Tanacetum</taxon>
    </lineage>
</organism>
<accession>A0A699HX97</accession>
<comment type="caution">
    <text evidence="1">The sequence shown here is derived from an EMBL/GenBank/DDBJ whole genome shotgun (WGS) entry which is preliminary data.</text>
</comment>
<name>A0A699HX97_TANCI</name>
<dbReference type="EMBL" id="BKCJ010210750">
    <property type="protein sequence ID" value="GEY79857.1"/>
    <property type="molecule type" value="Genomic_DNA"/>
</dbReference>
<proteinExistence type="predicted"/>
<reference evidence="1" key="1">
    <citation type="journal article" date="2019" name="Sci. Rep.">
        <title>Draft genome of Tanacetum cinerariifolium, the natural source of mosquito coil.</title>
        <authorList>
            <person name="Yamashiro T."/>
            <person name="Shiraishi A."/>
            <person name="Satake H."/>
            <person name="Nakayama K."/>
        </authorList>
    </citation>
    <scope>NUCLEOTIDE SEQUENCE</scope>
</reference>
<sequence length="121" mass="13049">ECQKATEDDGVVRAGARIALAVCSTLASISAFCDEAVNYNDDKYSSGKGNGEFKGNTAKVTDSYEGARADEEENTHSCLQIGGAMRRGSRSVIQEPWFRGCGGLIQHQRPGMTPFQAHHKP</sequence>
<dbReference type="AlphaFoldDB" id="A0A699HX97"/>
<evidence type="ECO:0000313" key="1">
    <source>
        <dbReference type="EMBL" id="GEY79857.1"/>
    </source>
</evidence>
<gene>
    <name evidence="1" type="ORF">Tci_451831</name>
</gene>
<feature type="non-terminal residue" evidence="1">
    <location>
        <position position="1"/>
    </location>
</feature>
<protein>
    <submittedName>
        <fullName evidence="1">Uncharacterized protein</fullName>
    </submittedName>
</protein>